<sequence length="146" mass="16289">MRRLSGEIGPRSGRARFMGELLPLEGWTNVELHCHLDEVRPSDRHPDLAQVLLSVPPPEEPGCVDQRVEALADYISRTVELGAGIEELEPCGRAESYRYLAEALVPWLAAAPRRELRDAWDRGYEAGRRHADHGAEPSRDSGALSR</sequence>
<dbReference type="Proteomes" id="UP000638313">
    <property type="component" value="Unassembled WGS sequence"/>
</dbReference>
<name>A0A919AZ04_9ACTN</name>
<accession>A0A919AZ04</accession>
<gene>
    <name evidence="1" type="ORF">GCM10010218_12870</name>
</gene>
<proteinExistence type="predicted"/>
<keyword evidence="2" id="KW-1185">Reference proteome</keyword>
<reference evidence="1" key="2">
    <citation type="submission" date="2020-09" db="EMBL/GenBank/DDBJ databases">
        <authorList>
            <person name="Sun Q."/>
            <person name="Ohkuma M."/>
        </authorList>
    </citation>
    <scope>NUCLEOTIDE SEQUENCE</scope>
    <source>
        <strain evidence="1">JCM 4059</strain>
    </source>
</reference>
<dbReference type="EMBL" id="BNBD01000002">
    <property type="protein sequence ID" value="GHF33201.1"/>
    <property type="molecule type" value="Genomic_DNA"/>
</dbReference>
<organism evidence="1 2">
    <name type="scientific">Streptomyces mashuensis</name>
    <dbReference type="NCBI Taxonomy" id="33904"/>
    <lineage>
        <taxon>Bacteria</taxon>
        <taxon>Bacillati</taxon>
        <taxon>Actinomycetota</taxon>
        <taxon>Actinomycetes</taxon>
        <taxon>Kitasatosporales</taxon>
        <taxon>Streptomycetaceae</taxon>
        <taxon>Streptomyces</taxon>
    </lineage>
</organism>
<reference evidence="1" key="1">
    <citation type="journal article" date="2014" name="Int. J. Syst. Evol. Microbiol.">
        <title>Complete genome sequence of Corynebacterium casei LMG S-19264T (=DSM 44701T), isolated from a smear-ripened cheese.</title>
        <authorList>
            <consortium name="US DOE Joint Genome Institute (JGI-PGF)"/>
            <person name="Walter F."/>
            <person name="Albersmeier A."/>
            <person name="Kalinowski J."/>
            <person name="Ruckert C."/>
        </authorList>
    </citation>
    <scope>NUCLEOTIDE SEQUENCE</scope>
    <source>
        <strain evidence="1">JCM 4059</strain>
    </source>
</reference>
<evidence type="ECO:0000313" key="2">
    <source>
        <dbReference type="Proteomes" id="UP000638313"/>
    </source>
</evidence>
<evidence type="ECO:0000313" key="1">
    <source>
        <dbReference type="EMBL" id="GHF33201.1"/>
    </source>
</evidence>
<comment type="caution">
    <text evidence="1">The sequence shown here is derived from an EMBL/GenBank/DDBJ whole genome shotgun (WGS) entry which is preliminary data.</text>
</comment>
<dbReference type="AlphaFoldDB" id="A0A919AZ04"/>
<protein>
    <submittedName>
        <fullName evidence="1">Uncharacterized protein</fullName>
    </submittedName>
</protein>
<dbReference type="RefSeq" id="WP_190128443.1">
    <property type="nucleotide sequence ID" value="NZ_BNBD01000002.1"/>
</dbReference>